<dbReference type="InterPro" id="IPR003337">
    <property type="entry name" value="Trehalose_PPase"/>
</dbReference>
<dbReference type="STRING" id="1703345.A3860_27775"/>
<dbReference type="GO" id="GO:0005992">
    <property type="term" value="P:trehalose biosynthetic process"/>
    <property type="evidence" value="ECO:0007669"/>
    <property type="project" value="InterPro"/>
</dbReference>
<dbReference type="InterPro" id="IPR023214">
    <property type="entry name" value="HAD_sf"/>
</dbReference>
<dbReference type="Gene3D" id="3.40.50.2000">
    <property type="entry name" value="Glycogen Phosphorylase B"/>
    <property type="match status" value="2"/>
</dbReference>
<dbReference type="NCBIfam" id="TIGR00685">
    <property type="entry name" value="T6PP"/>
    <property type="match status" value="1"/>
</dbReference>
<sequence length="743" mass="85285">MGRLIIISNRLPFSIDHEGDQLTLRQSSGGLVSAIKSYIESDSSKNRGFTEKLWAGVADFPQNEWTVVAEKLSGRDFQIIPLFVNKLVYKDYYNGFSNSVLWPLFHYFPNLVEYQAHYYDAYVKVNRAFADKLIPVLQPDDTIWIHDYQLMLLPEMLRTERPDITVGFFLHIPFPSYELFRTLPTECKSSLLKGVLGSDLIGFHTHDYAQHFLQSVKMILGVDSNFHNIQYQDRLIKADLFPISIDYKKFNKACDDPETKAYYREIKNNFEGRKIIFSVDRLDYTKGLMDRLNAFDHFLEQYPEWREKVVFILNIVPSRDDIQAYTERKQQIEQKIGTINGKISTITWQPIIYRYTHLPFTELAALYKAADAALITPLRDGMNLVAKEYVASSSGKRGVLILSELAGAANELNEALLVNPTDIIEVSKAIHRALTMPQEEQQHRITLMQQRLSDYDVIKWVSDFLDQLSNVKAEQQKQQVKVLDEKTGSQIHLHYQISRTRCLLLDYDGTLVPYARMPADAKPNEELRAILTGLSQDPKNNVVIISGREADSLEKWLGDLPLMLVAEHGASFKNKGEQWQQAVSIPDQWKNEIRPIMQLFVTHCVGSFIEEKTNTLAWHYRNTHPDLGFTRSRELINNLTQLLQNTMLQVVDGNKVVEVRMSGFDKGIMAMRIVNDLQPDFVLCIGDDTTDEDMFKALAERAYSIKVSNGPTAAQYTVFSQQKVLQLLKKLMLPVINKQYAGT</sequence>
<dbReference type="Gene3D" id="3.40.50.1000">
    <property type="entry name" value="HAD superfamily/HAD-like"/>
    <property type="match status" value="1"/>
</dbReference>
<keyword evidence="4" id="KW-1185">Reference proteome</keyword>
<comment type="similarity">
    <text evidence="1">In the C-terminal section; belongs to the trehalose phosphatase family.</text>
</comment>
<comment type="caution">
    <text evidence="3">The sequence shown here is derived from an EMBL/GenBank/DDBJ whole genome shotgun (WGS) entry which is preliminary data.</text>
</comment>
<dbReference type="InterPro" id="IPR001830">
    <property type="entry name" value="Glyco_trans_20"/>
</dbReference>
<dbReference type="NCBIfam" id="NF011071">
    <property type="entry name" value="PRK14501.1"/>
    <property type="match status" value="1"/>
</dbReference>
<dbReference type="AlphaFoldDB" id="A0A1V9FWA3"/>
<dbReference type="GO" id="GO:0003825">
    <property type="term" value="F:alpha,alpha-trehalose-phosphate synthase (UDP-forming) activity"/>
    <property type="evidence" value="ECO:0007669"/>
    <property type="project" value="TreeGrafter"/>
</dbReference>
<dbReference type="GO" id="GO:0004805">
    <property type="term" value="F:trehalose-phosphatase activity"/>
    <property type="evidence" value="ECO:0007669"/>
    <property type="project" value="TreeGrafter"/>
</dbReference>
<dbReference type="RefSeq" id="WP_081149117.1">
    <property type="nucleotide sequence ID" value="NZ_LVYD01000050.1"/>
</dbReference>
<dbReference type="SUPFAM" id="SSF53756">
    <property type="entry name" value="UDP-Glycosyltransferase/glycogen phosphorylase"/>
    <property type="match status" value="1"/>
</dbReference>
<dbReference type="PANTHER" id="PTHR10788:SF106">
    <property type="entry name" value="BCDNA.GH08860"/>
    <property type="match status" value="1"/>
</dbReference>
<evidence type="ECO:0000256" key="2">
    <source>
        <dbReference type="ARBA" id="ARBA00008799"/>
    </source>
</evidence>
<dbReference type="PANTHER" id="PTHR10788">
    <property type="entry name" value="TREHALOSE-6-PHOSPHATE SYNTHASE"/>
    <property type="match status" value="1"/>
</dbReference>
<protein>
    <submittedName>
        <fullName evidence="3">Bifunctional alpha,alpha-trehalose-phosphate synthase (UDP-forming)/trehalose-phosphatase</fullName>
    </submittedName>
</protein>
<dbReference type="EMBL" id="LVYD01000050">
    <property type="protein sequence ID" value="OQP62607.1"/>
    <property type="molecule type" value="Genomic_DNA"/>
</dbReference>
<gene>
    <name evidence="3" type="ORF">A3860_27775</name>
</gene>
<dbReference type="GO" id="GO:0005829">
    <property type="term" value="C:cytosol"/>
    <property type="evidence" value="ECO:0007669"/>
    <property type="project" value="TreeGrafter"/>
</dbReference>
<accession>A0A1V9FWA3</accession>
<comment type="similarity">
    <text evidence="2">Belongs to the glycosyltransferase 20 family.</text>
</comment>
<evidence type="ECO:0000313" key="4">
    <source>
        <dbReference type="Proteomes" id="UP000192796"/>
    </source>
</evidence>
<dbReference type="InterPro" id="IPR036412">
    <property type="entry name" value="HAD-like_sf"/>
</dbReference>
<dbReference type="Pfam" id="PF02358">
    <property type="entry name" value="Trehalose_PPase"/>
    <property type="match status" value="1"/>
</dbReference>
<dbReference type="Gene3D" id="3.30.70.1020">
    <property type="entry name" value="Trehalose-6-phosphate phosphatase related protein, domain 2"/>
    <property type="match status" value="1"/>
</dbReference>
<dbReference type="SUPFAM" id="SSF56784">
    <property type="entry name" value="HAD-like"/>
    <property type="match status" value="1"/>
</dbReference>
<dbReference type="InterPro" id="IPR006379">
    <property type="entry name" value="HAD-SF_hydro_IIB"/>
</dbReference>
<reference evidence="3 4" key="1">
    <citation type="submission" date="2016-03" db="EMBL/GenBank/DDBJ databases">
        <title>Niastella vici sp. nov., isolated from farmland soil.</title>
        <authorList>
            <person name="Chen L."/>
            <person name="Wang D."/>
            <person name="Yang S."/>
            <person name="Wang G."/>
        </authorList>
    </citation>
    <scope>NUCLEOTIDE SEQUENCE [LARGE SCALE GENOMIC DNA]</scope>
    <source>
        <strain evidence="3 4">DJ57</strain>
    </source>
</reference>
<proteinExistence type="inferred from homology"/>
<dbReference type="NCBIfam" id="TIGR01484">
    <property type="entry name" value="HAD-SF-IIB"/>
    <property type="match status" value="1"/>
</dbReference>
<name>A0A1V9FWA3_9BACT</name>
<dbReference type="Pfam" id="PF00982">
    <property type="entry name" value="Glyco_transf_20"/>
    <property type="match status" value="1"/>
</dbReference>
<organism evidence="3 4">
    <name type="scientific">Niastella vici</name>
    <dbReference type="NCBI Taxonomy" id="1703345"/>
    <lineage>
        <taxon>Bacteria</taxon>
        <taxon>Pseudomonadati</taxon>
        <taxon>Bacteroidota</taxon>
        <taxon>Chitinophagia</taxon>
        <taxon>Chitinophagales</taxon>
        <taxon>Chitinophagaceae</taxon>
        <taxon>Niastella</taxon>
    </lineage>
</organism>
<dbReference type="CDD" id="cd03788">
    <property type="entry name" value="GT20_TPS"/>
    <property type="match status" value="1"/>
</dbReference>
<dbReference type="Proteomes" id="UP000192796">
    <property type="component" value="Unassembled WGS sequence"/>
</dbReference>
<dbReference type="OrthoDB" id="9761633at2"/>
<dbReference type="CDD" id="cd01627">
    <property type="entry name" value="HAD_TPP"/>
    <property type="match status" value="1"/>
</dbReference>
<evidence type="ECO:0000313" key="3">
    <source>
        <dbReference type="EMBL" id="OQP62607.1"/>
    </source>
</evidence>
<evidence type="ECO:0000256" key="1">
    <source>
        <dbReference type="ARBA" id="ARBA00006330"/>
    </source>
</evidence>